<proteinExistence type="predicted"/>
<gene>
    <name evidence="1" type="ORF">SNAT2548_LOCUS29975</name>
</gene>
<dbReference type="AlphaFoldDB" id="A0A812TNN2"/>
<organism evidence="1 2">
    <name type="scientific">Symbiodinium natans</name>
    <dbReference type="NCBI Taxonomy" id="878477"/>
    <lineage>
        <taxon>Eukaryota</taxon>
        <taxon>Sar</taxon>
        <taxon>Alveolata</taxon>
        <taxon>Dinophyceae</taxon>
        <taxon>Suessiales</taxon>
        <taxon>Symbiodiniaceae</taxon>
        <taxon>Symbiodinium</taxon>
    </lineage>
</organism>
<evidence type="ECO:0000313" key="1">
    <source>
        <dbReference type="EMBL" id="CAE7534857.1"/>
    </source>
</evidence>
<name>A0A812TNN2_9DINO</name>
<protein>
    <submittedName>
        <fullName evidence="1">Uncharacterized protein</fullName>
    </submittedName>
</protein>
<dbReference type="Proteomes" id="UP000604046">
    <property type="component" value="Unassembled WGS sequence"/>
</dbReference>
<dbReference type="EMBL" id="CAJNDS010002585">
    <property type="protein sequence ID" value="CAE7534857.1"/>
    <property type="molecule type" value="Genomic_DNA"/>
</dbReference>
<keyword evidence="2" id="KW-1185">Reference proteome</keyword>
<evidence type="ECO:0000313" key="2">
    <source>
        <dbReference type="Proteomes" id="UP000604046"/>
    </source>
</evidence>
<reference evidence="1" key="1">
    <citation type="submission" date="2021-02" db="EMBL/GenBank/DDBJ databases">
        <authorList>
            <person name="Dougan E. K."/>
            <person name="Rhodes N."/>
            <person name="Thang M."/>
            <person name="Chan C."/>
        </authorList>
    </citation>
    <scope>NUCLEOTIDE SEQUENCE</scope>
</reference>
<sequence length="244" mass="26836">MSVLGLSKALRPGSGCCGTLTGHPEFPKLLCTGVLTLAAVMMESDDAENMTEGKYVYWISQDDDVPRGHLGEIVEQKTNGDRMVKFPNGTWKFAPEKLNVCDFQKGTFVHSTSDDYDFDTVGEVKDLEDGKLILEIKGEKVKEKPKHLLRCDFQPGMYVFWIKSDDDIPAGHMGEVLEDINDEGKVKVSFPNGRWRFRPSHLVCGHIQPGAVVQWTSSSDDIAAGELGQVTGSLDEEGKAVGSL</sequence>
<comment type="caution">
    <text evidence="1">The sequence shown here is derived from an EMBL/GenBank/DDBJ whole genome shotgun (WGS) entry which is preliminary data.</text>
</comment>
<accession>A0A812TNN2</accession>
<dbReference type="OrthoDB" id="442423at2759"/>